<keyword evidence="4" id="KW-1185">Reference proteome</keyword>
<dbReference type="GO" id="GO:0051782">
    <property type="term" value="P:negative regulation of cell division"/>
    <property type="evidence" value="ECO:0007669"/>
    <property type="project" value="TreeGrafter"/>
</dbReference>
<dbReference type="OrthoDB" id="9794577at2"/>
<dbReference type="GO" id="GO:0016887">
    <property type="term" value="F:ATP hydrolysis activity"/>
    <property type="evidence" value="ECO:0007669"/>
    <property type="project" value="TreeGrafter"/>
</dbReference>
<evidence type="ECO:0000256" key="1">
    <source>
        <dbReference type="ARBA" id="ARBA00022741"/>
    </source>
</evidence>
<gene>
    <name evidence="3" type="ORF">EDD65_10151</name>
</gene>
<dbReference type="InterPro" id="IPR027417">
    <property type="entry name" value="P-loop_NTPase"/>
</dbReference>
<evidence type="ECO:0000313" key="3">
    <source>
        <dbReference type="EMBL" id="TCS91551.1"/>
    </source>
</evidence>
<dbReference type="GO" id="GO:0005524">
    <property type="term" value="F:ATP binding"/>
    <property type="evidence" value="ECO:0007669"/>
    <property type="project" value="UniProtKB-KW"/>
</dbReference>
<dbReference type="GO" id="GO:0009898">
    <property type="term" value="C:cytoplasmic side of plasma membrane"/>
    <property type="evidence" value="ECO:0007669"/>
    <property type="project" value="TreeGrafter"/>
</dbReference>
<sequence>MEVRVLIFADEATSQKLYTMLKDDDIRIVYRLYDENEVLDQISKTRPDIVLVSSNNTNLLLRVCQQIYLLRPRSTPVAIIDDYNQEIIGKIIQTGVNYILPLQIDNYTLVAQLKGIYTNESTRLMALESTSITNWKSKVITVFSSKGGVGCTTVATNLAIKLAQKKRKVAILDFDVEFGEVAFIMRVDTKNTIAELLQEQPSPNADAIRKYMVVHSSGVNILAAPSSPEYAEHISASQTEKIISAIRTHYDYVIVDTSVGFNGINLSCFDASSMILYVTGMDLATLRRTKMGLSILNSLVGNEKIHLLVGKEEPSRVKIRDVSRALEFPLWKSIPFDQKLALEAINQGRPMVLESPLSKVSRVYQDMANEIDESDTPKEEKEKAVGFNLFSRKKV</sequence>
<dbReference type="Proteomes" id="UP000294567">
    <property type="component" value="Unassembled WGS sequence"/>
</dbReference>
<protein>
    <submittedName>
        <fullName evidence="3">Pilus assembly protein CpaE</fullName>
    </submittedName>
</protein>
<dbReference type="SUPFAM" id="SSF52540">
    <property type="entry name" value="P-loop containing nucleoside triphosphate hydrolases"/>
    <property type="match status" value="1"/>
</dbReference>
<evidence type="ECO:0000256" key="2">
    <source>
        <dbReference type="ARBA" id="ARBA00022840"/>
    </source>
</evidence>
<accession>A0A4R3L0L8</accession>
<dbReference type="InterPro" id="IPR050625">
    <property type="entry name" value="ParA/MinD_ATPase"/>
</dbReference>
<organism evidence="3 4">
    <name type="scientific">Keratinibaculum paraultunense</name>
    <dbReference type="NCBI Taxonomy" id="1278232"/>
    <lineage>
        <taxon>Bacteria</taxon>
        <taxon>Bacillati</taxon>
        <taxon>Bacillota</taxon>
        <taxon>Tissierellia</taxon>
        <taxon>Tissierellales</taxon>
        <taxon>Tepidimicrobiaceae</taxon>
        <taxon>Keratinibaculum</taxon>
    </lineage>
</organism>
<reference evidence="3 4" key="1">
    <citation type="submission" date="2019-03" db="EMBL/GenBank/DDBJ databases">
        <title>Genomic Encyclopedia of Type Strains, Phase IV (KMG-IV): sequencing the most valuable type-strain genomes for metagenomic binning, comparative biology and taxonomic classification.</title>
        <authorList>
            <person name="Goeker M."/>
        </authorList>
    </citation>
    <scope>NUCLEOTIDE SEQUENCE [LARGE SCALE GENOMIC DNA]</scope>
    <source>
        <strain evidence="3 4">DSM 26752</strain>
    </source>
</reference>
<dbReference type="GO" id="GO:0005829">
    <property type="term" value="C:cytosol"/>
    <property type="evidence" value="ECO:0007669"/>
    <property type="project" value="TreeGrafter"/>
</dbReference>
<dbReference type="EMBL" id="SMAE01000001">
    <property type="protein sequence ID" value="TCS91551.1"/>
    <property type="molecule type" value="Genomic_DNA"/>
</dbReference>
<name>A0A4R3L0L8_9FIRM</name>
<evidence type="ECO:0000313" key="4">
    <source>
        <dbReference type="Proteomes" id="UP000294567"/>
    </source>
</evidence>
<dbReference type="PANTHER" id="PTHR43384:SF13">
    <property type="entry name" value="SLR0110 PROTEIN"/>
    <property type="match status" value="1"/>
</dbReference>
<dbReference type="AlphaFoldDB" id="A0A4R3L0L8"/>
<dbReference type="Pfam" id="PF10609">
    <property type="entry name" value="ParA"/>
    <property type="match status" value="1"/>
</dbReference>
<dbReference type="PANTHER" id="PTHR43384">
    <property type="entry name" value="SEPTUM SITE-DETERMINING PROTEIN MIND HOMOLOG, CHLOROPLASTIC-RELATED"/>
    <property type="match status" value="1"/>
</dbReference>
<dbReference type="Gene3D" id="3.40.50.300">
    <property type="entry name" value="P-loop containing nucleotide triphosphate hydrolases"/>
    <property type="match status" value="1"/>
</dbReference>
<dbReference type="InterPro" id="IPR033756">
    <property type="entry name" value="YlxH/NBP35"/>
</dbReference>
<comment type="caution">
    <text evidence="3">The sequence shown here is derived from an EMBL/GenBank/DDBJ whole genome shotgun (WGS) entry which is preliminary data.</text>
</comment>
<keyword evidence="1" id="KW-0547">Nucleotide-binding</keyword>
<dbReference type="RefSeq" id="WP_132025252.1">
    <property type="nucleotide sequence ID" value="NZ_CP068564.1"/>
</dbReference>
<proteinExistence type="predicted"/>
<keyword evidence="2" id="KW-0067">ATP-binding</keyword>